<dbReference type="PANTHER" id="PTHR30093">
    <property type="entry name" value="GENERAL SECRETION PATHWAY PROTEIN G"/>
    <property type="match status" value="1"/>
</dbReference>
<evidence type="ECO:0000313" key="3">
    <source>
        <dbReference type="EMBL" id="QDT64379.1"/>
    </source>
</evidence>
<keyword evidence="4" id="KW-1185">Reference proteome</keyword>
<dbReference type="KEGG" id="chya:V22_16130"/>
<dbReference type="EMBL" id="CP036316">
    <property type="protein sequence ID" value="QDT64379.1"/>
    <property type="molecule type" value="Genomic_DNA"/>
</dbReference>
<evidence type="ECO:0000256" key="1">
    <source>
        <dbReference type="SAM" id="Phobius"/>
    </source>
</evidence>
<dbReference type="InterPro" id="IPR027558">
    <property type="entry name" value="Pre_pil_HX9DG_C"/>
</dbReference>
<feature type="domain" description="DUF1559" evidence="2">
    <location>
        <begin position="37"/>
        <end position="310"/>
    </location>
</feature>
<reference evidence="3 4" key="1">
    <citation type="submission" date="2019-02" db="EMBL/GenBank/DDBJ databases">
        <title>Deep-cultivation of Planctomycetes and their phenomic and genomic characterization uncovers novel biology.</title>
        <authorList>
            <person name="Wiegand S."/>
            <person name="Jogler M."/>
            <person name="Boedeker C."/>
            <person name="Pinto D."/>
            <person name="Vollmers J."/>
            <person name="Rivas-Marin E."/>
            <person name="Kohn T."/>
            <person name="Peeters S.H."/>
            <person name="Heuer A."/>
            <person name="Rast P."/>
            <person name="Oberbeckmann S."/>
            <person name="Bunk B."/>
            <person name="Jeske O."/>
            <person name="Meyerdierks A."/>
            <person name="Storesund J.E."/>
            <person name="Kallscheuer N."/>
            <person name="Luecker S."/>
            <person name="Lage O.M."/>
            <person name="Pohl T."/>
            <person name="Merkel B.J."/>
            <person name="Hornburger P."/>
            <person name="Mueller R.-W."/>
            <person name="Bruemmer F."/>
            <person name="Labrenz M."/>
            <person name="Spormann A.M."/>
            <person name="Op den Camp H."/>
            <person name="Overmann J."/>
            <person name="Amann R."/>
            <person name="Jetten M.S.M."/>
            <person name="Mascher T."/>
            <person name="Medema M.H."/>
            <person name="Devos D.P."/>
            <person name="Kaster A.-K."/>
            <person name="Ovreas L."/>
            <person name="Rohde M."/>
            <person name="Galperin M.Y."/>
            <person name="Jogler C."/>
        </authorList>
    </citation>
    <scope>NUCLEOTIDE SEQUENCE [LARGE SCALE GENOMIC DNA]</scope>
    <source>
        <strain evidence="3 4">V22</strain>
    </source>
</reference>
<dbReference type="Pfam" id="PF07596">
    <property type="entry name" value="SBP_bac_10"/>
    <property type="match status" value="1"/>
</dbReference>
<dbReference type="Pfam" id="PF07963">
    <property type="entry name" value="N_methyl"/>
    <property type="match status" value="1"/>
</dbReference>
<name>A0A517T7N8_9PLAN</name>
<protein>
    <recommendedName>
        <fullName evidence="2">DUF1559 domain-containing protein</fullName>
    </recommendedName>
</protein>
<dbReference type="InterPro" id="IPR011453">
    <property type="entry name" value="DUF1559"/>
</dbReference>
<dbReference type="InterPro" id="IPR012902">
    <property type="entry name" value="N_methyl_site"/>
</dbReference>
<keyword evidence="1" id="KW-0812">Transmembrane</keyword>
<dbReference type="RefSeq" id="WP_197440021.1">
    <property type="nucleotide sequence ID" value="NZ_CP036316.1"/>
</dbReference>
<gene>
    <name evidence="3" type="ORF">V22_16130</name>
</gene>
<dbReference type="Proteomes" id="UP000319976">
    <property type="component" value="Chromosome"/>
</dbReference>
<dbReference type="AlphaFoldDB" id="A0A517T7N8"/>
<evidence type="ECO:0000313" key="4">
    <source>
        <dbReference type="Proteomes" id="UP000319976"/>
    </source>
</evidence>
<accession>A0A517T7N8</accession>
<proteinExistence type="predicted"/>
<dbReference type="InterPro" id="IPR045584">
    <property type="entry name" value="Pilin-like"/>
</dbReference>
<dbReference type="SUPFAM" id="SSF54523">
    <property type="entry name" value="Pili subunits"/>
    <property type="match status" value="1"/>
</dbReference>
<sequence length="328" mass="35848">MSTFPASKTRFGFTLIELLVVIAIIAVLIGLLLPAVQQAREAARRSQCKNNLKQLALAAHNYHDTSGFIPPGCIMAESPNAFYGAMQHGAFTYMLPHLEQANIYKEFDFGLGFDHADHQDVVNTKIPVFNCPSTPNAGQTALTGHYLGYANANVYNNNGHTAVATDYRGVRLVAATDGTTYGTGLMAYLIDLPSTFPTLYNDISRFRHCTDGLTNTVLFFEMSGQPDVYVNGQPTGQKINDLNPFNTIYQTWPSIVGQLIKTYQSDGVTSPGSRVMNTTNNEQPYSFHTGGVQVALGDGSARFVSESINSEVWFNICTRDDGEVVGDF</sequence>
<organism evidence="3 4">
    <name type="scientific">Calycomorphotria hydatis</name>
    <dbReference type="NCBI Taxonomy" id="2528027"/>
    <lineage>
        <taxon>Bacteria</taxon>
        <taxon>Pseudomonadati</taxon>
        <taxon>Planctomycetota</taxon>
        <taxon>Planctomycetia</taxon>
        <taxon>Planctomycetales</taxon>
        <taxon>Planctomycetaceae</taxon>
        <taxon>Calycomorphotria</taxon>
    </lineage>
</organism>
<evidence type="ECO:0000259" key="2">
    <source>
        <dbReference type="Pfam" id="PF07596"/>
    </source>
</evidence>
<dbReference type="Gene3D" id="3.30.700.10">
    <property type="entry name" value="Glycoprotein, Type 4 Pilin"/>
    <property type="match status" value="1"/>
</dbReference>
<feature type="transmembrane region" description="Helical" evidence="1">
    <location>
        <begin position="12"/>
        <end position="36"/>
    </location>
</feature>
<keyword evidence="1" id="KW-1133">Transmembrane helix</keyword>
<dbReference type="NCBIfam" id="TIGR04294">
    <property type="entry name" value="pre_pil_HX9DG"/>
    <property type="match status" value="1"/>
</dbReference>
<dbReference type="NCBIfam" id="TIGR02532">
    <property type="entry name" value="IV_pilin_GFxxxE"/>
    <property type="match status" value="1"/>
</dbReference>
<keyword evidence="1" id="KW-0472">Membrane</keyword>
<dbReference type="PANTHER" id="PTHR30093:SF2">
    <property type="entry name" value="TYPE II SECRETION SYSTEM PROTEIN H"/>
    <property type="match status" value="1"/>
</dbReference>